<dbReference type="InterPro" id="IPR013783">
    <property type="entry name" value="Ig-like_fold"/>
</dbReference>
<dbReference type="PROSITE" id="PS50119">
    <property type="entry name" value="ZF_BBOX"/>
    <property type="match status" value="2"/>
</dbReference>
<dbReference type="SUPFAM" id="SSF57845">
    <property type="entry name" value="B-box zinc-binding domain"/>
    <property type="match status" value="1"/>
</dbReference>
<dbReference type="Pfam" id="PF00097">
    <property type="entry name" value="zf-C3HC4"/>
    <property type="match status" value="1"/>
</dbReference>
<dbReference type="InterPro" id="IPR047153">
    <property type="entry name" value="TRIM45/56/19-like"/>
</dbReference>
<keyword evidence="6" id="KW-0436">Ligase</keyword>
<dbReference type="PANTHER" id="PTHR25462:SF303">
    <property type="entry name" value="E3 UBIQUITIN-PROTEIN LIGASE TRIM71"/>
    <property type="match status" value="1"/>
</dbReference>
<dbReference type="PROSITE" id="PS00518">
    <property type="entry name" value="ZF_RING_1"/>
    <property type="match status" value="1"/>
</dbReference>
<dbReference type="InterPro" id="IPR017868">
    <property type="entry name" value="Filamin/ABP280_repeat-like"/>
</dbReference>
<dbReference type="InterPro" id="IPR017907">
    <property type="entry name" value="Znf_RING_CS"/>
</dbReference>
<dbReference type="Gene3D" id="3.30.160.60">
    <property type="entry name" value="Classic Zinc Finger"/>
    <property type="match status" value="1"/>
</dbReference>
<organism evidence="6 7">
    <name type="scientific">Paramuricea clavata</name>
    <name type="common">Red gorgonian</name>
    <name type="synonym">Violescent sea-whip</name>
    <dbReference type="NCBI Taxonomy" id="317549"/>
    <lineage>
        <taxon>Eukaryota</taxon>
        <taxon>Metazoa</taxon>
        <taxon>Cnidaria</taxon>
        <taxon>Anthozoa</taxon>
        <taxon>Octocorallia</taxon>
        <taxon>Malacalcyonacea</taxon>
        <taxon>Plexauridae</taxon>
        <taxon>Paramuricea</taxon>
    </lineage>
</organism>
<evidence type="ECO:0000256" key="2">
    <source>
        <dbReference type="ARBA" id="ARBA00022723"/>
    </source>
</evidence>
<dbReference type="Pfam" id="PF00630">
    <property type="entry name" value="Filamin"/>
    <property type="match status" value="1"/>
</dbReference>
<dbReference type="SUPFAM" id="SSF57850">
    <property type="entry name" value="RING/U-box"/>
    <property type="match status" value="1"/>
</dbReference>
<dbReference type="Gene3D" id="2.60.40.10">
    <property type="entry name" value="Immunoglobulins"/>
    <property type="match status" value="1"/>
</dbReference>
<evidence type="ECO:0000256" key="3">
    <source>
        <dbReference type="ARBA" id="ARBA00022737"/>
    </source>
</evidence>
<dbReference type="Gene3D" id="2.120.10.30">
    <property type="entry name" value="TolB, C-terminal domain"/>
    <property type="match status" value="3"/>
</dbReference>
<evidence type="ECO:0000313" key="7">
    <source>
        <dbReference type="Proteomes" id="UP001152795"/>
    </source>
</evidence>
<accession>A0A7D9EPF6</accession>
<dbReference type="InterPro" id="IPR001258">
    <property type="entry name" value="NHL_repeat"/>
</dbReference>
<gene>
    <name evidence="6" type="ORF">PACLA_8A042629</name>
</gene>
<name>A0A7D9EPF6_PARCT</name>
<dbReference type="PROSITE" id="PS50194">
    <property type="entry name" value="FILAMIN_REPEAT"/>
    <property type="match status" value="1"/>
</dbReference>
<evidence type="ECO:0000313" key="6">
    <source>
        <dbReference type="EMBL" id="CAB4013911.1"/>
    </source>
</evidence>
<dbReference type="InterPro" id="IPR001298">
    <property type="entry name" value="Filamin/ABP280_rpt"/>
</dbReference>
<dbReference type="Pfam" id="PF00643">
    <property type="entry name" value="zf-B_box"/>
    <property type="match status" value="1"/>
</dbReference>
<dbReference type="PROSITE" id="PS51125">
    <property type="entry name" value="NHL"/>
    <property type="match status" value="6"/>
</dbReference>
<dbReference type="Proteomes" id="UP001152795">
    <property type="component" value="Unassembled WGS sequence"/>
</dbReference>
<dbReference type="InterPro" id="IPR018957">
    <property type="entry name" value="Znf_C3HC4_RING-type"/>
</dbReference>
<protein>
    <submittedName>
        <fullName evidence="6">E3 ubiquitin- ligase TRIM71-like</fullName>
    </submittedName>
</protein>
<dbReference type="InterPro" id="IPR014756">
    <property type="entry name" value="Ig_E-set"/>
</dbReference>
<reference evidence="6" key="1">
    <citation type="submission" date="2020-04" db="EMBL/GenBank/DDBJ databases">
        <authorList>
            <person name="Alioto T."/>
            <person name="Alioto T."/>
            <person name="Gomez Garrido J."/>
        </authorList>
    </citation>
    <scope>NUCLEOTIDE SEQUENCE</scope>
    <source>
        <strain evidence="6">A484AB</strain>
    </source>
</reference>
<evidence type="ECO:0000256" key="4">
    <source>
        <dbReference type="ARBA" id="ARBA00022771"/>
    </source>
</evidence>
<dbReference type="InterPro" id="IPR003649">
    <property type="entry name" value="Bbox_C"/>
</dbReference>
<keyword evidence="2" id="KW-0479">Metal-binding</keyword>
<dbReference type="InterPro" id="IPR011042">
    <property type="entry name" value="6-blade_b-propeller_TolB-like"/>
</dbReference>
<dbReference type="PANTHER" id="PTHR25462">
    <property type="entry name" value="BONUS, ISOFORM C-RELATED"/>
    <property type="match status" value="1"/>
</dbReference>
<evidence type="ECO:0000256" key="5">
    <source>
        <dbReference type="ARBA" id="ARBA00022833"/>
    </source>
</evidence>
<dbReference type="Pfam" id="PF01436">
    <property type="entry name" value="NHL"/>
    <property type="match status" value="4"/>
</dbReference>
<dbReference type="EMBL" id="CACRXK020008070">
    <property type="protein sequence ID" value="CAB4013911.1"/>
    <property type="molecule type" value="Genomic_DNA"/>
</dbReference>
<comment type="similarity">
    <text evidence="1">Belongs to the TRIM/RBCC family.</text>
</comment>
<dbReference type="InterPro" id="IPR013083">
    <property type="entry name" value="Znf_RING/FYVE/PHD"/>
</dbReference>
<keyword evidence="7" id="KW-1185">Reference proteome</keyword>
<dbReference type="FunFam" id="3.30.40.10:FF:000623">
    <property type="entry name" value="Uncharacterized protein, isoform A"/>
    <property type="match status" value="1"/>
</dbReference>
<dbReference type="SMART" id="SM00184">
    <property type="entry name" value="RING"/>
    <property type="match status" value="1"/>
</dbReference>
<dbReference type="GO" id="GO:0016874">
    <property type="term" value="F:ligase activity"/>
    <property type="evidence" value="ECO:0007669"/>
    <property type="project" value="UniProtKB-KW"/>
</dbReference>
<dbReference type="GO" id="GO:0008270">
    <property type="term" value="F:zinc ion binding"/>
    <property type="evidence" value="ECO:0007669"/>
    <property type="project" value="UniProtKB-KW"/>
</dbReference>
<dbReference type="Gene3D" id="3.30.40.10">
    <property type="entry name" value="Zinc/RING finger domain, C3HC4 (zinc finger)"/>
    <property type="match status" value="1"/>
</dbReference>
<dbReference type="OrthoDB" id="342730at2759"/>
<dbReference type="SUPFAM" id="SSF101898">
    <property type="entry name" value="NHL repeat"/>
    <property type="match status" value="1"/>
</dbReference>
<dbReference type="AlphaFoldDB" id="A0A7D9EPF6"/>
<comment type="caution">
    <text evidence="6">The sequence shown here is derived from an EMBL/GenBank/DDBJ whole genome shotgun (WGS) entry which is preliminary data.</text>
</comment>
<dbReference type="InterPro" id="IPR001841">
    <property type="entry name" value="Znf_RING"/>
</dbReference>
<dbReference type="PROSITE" id="PS50089">
    <property type="entry name" value="ZF_RING_2"/>
    <property type="match status" value="1"/>
</dbReference>
<keyword evidence="3" id="KW-0677">Repeat</keyword>
<keyword evidence="5" id="KW-0862">Zinc</keyword>
<dbReference type="InterPro" id="IPR000315">
    <property type="entry name" value="Znf_B-box"/>
</dbReference>
<sequence>MATVNISQLSEQLLKCPVCLETFETPKILPCLHSFCQKCLQRILKEGENAILCPTCRNEIQLPQGGVQELPTNFFINNMLDFITVQSFSSKPIDCTNCQDHSHAVARCGDCVEFLCEQCLAAHKRTKLTKEHEVMALKDLQSSDVQDKMHRPLYCSQHDREILKYYCETCDDPVCRECLIMEHREHAYGYLKDVNNKQRQEVKSLVDSTKAQTVPLEKAIEDITTLMERLGVRSKGLQQEITSNFSKCTEVLKEKEEELLVFVSNECRIKCKNLGLQKESLETLLASVTSSCQFSENVLEHGNEAEVMLVKKQLTQRLNDLQNTHMAFEPQEDDVIEYEFFADEFRKAIKFAGHVKAFPTVPSLCYATGIGLHKAKAEVEAMFQVITVDRNKELYGEGGDRIAVSVVPEDGEAFEGTVIDNNDGTYCVSYIPKLRGNHAIHVTLRAKHIKASPFSIMVSGRIDYHRLHHTTRAFGTQGEGGGEFNMPWGVAIDNEREYVIVTDTGNHRVQVFDIRGGFLFKFGNVGVKNGELKSPKGVAYSSKGYIIVADSENHRVQMFNEDGRFLRAFGSQGGQEDLLKLINILTCSREIKKTKATEFPPNVDRLSFHQLQVEGQLSHPCGVALSKDKEIIAVTEQDNHRVQLFTLHGEPLKMFGSQGSEEGQFLYPHHLTFSVKDLCLVSDCVNDRIQVFDKDRECQSCFGEEGTKVSQFDGPEGIAMDDESNILVCDNHNHRVQVFNNQGEFLVQLGSYGDNIGYFKNPCGIAVSDAGDIFVVDTGNNRLQIF</sequence>
<keyword evidence="4" id="KW-0863">Zinc-finger</keyword>
<dbReference type="SUPFAM" id="SSF81296">
    <property type="entry name" value="E set domains"/>
    <property type="match status" value="1"/>
</dbReference>
<dbReference type="SMART" id="SM00336">
    <property type="entry name" value="BBOX"/>
    <property type="match status" value="2"/>
</dbReference>
<dbReference type="SMART" id="SM00502">
    <property type="entry name" value="BBC"/>
    <property type="match status" value="1"/>
</dbReference>
<dbReference type="SMART" id="SM00557">
    <property type="entry name" value="IG_FLMN"/>
    <property type="match status" value="1"/>
</dbReference>
<evidence type="ECO:0000256" key="1">
    <source>
        <dbReference type="ARBA" id="ARBA00008518"/>
    </source>
</evidence>
<proteinExistence type="inferred from homology"/>